<dbReference type="Proteomes" id="UP000759131">
    <property type="component" value="Unassembled WGS sequence"/>
</dbReference>
<dbReference type="Pfam" id="PF00106">
    <property type="entry name" value="adh_short"/>
    <property type="match status" value="1"/>
</dbReference>
<keyword evidence="1" id="KW-0560">Oxidoreductase</keyword>
<evidence type="ECO:0000313" key="4">
    <source>
        <dbReference type="Proteomes" id="UP000759131"/>
    </source>
</evidence>
<dbReference type="InterPro" id="IPR036291">
    <property type="entry name" value="NAD(P)-bd_dom_sf"/>
</dbReference>
<dbReference type="SUPFAM" id="SSF51735">
    <property type="entry name" value="NAD(P)-binding Rossmann-fold domains"/>
    <property type="match status" value="1"/>
</dbReference>
<proteinExistence type="inferred from homology"/>
<dbReference type="Gene3D" id="3.40.50.720">
    <property type="entry name" value="NAD(P)-binding Rossmann-like Domain"/>
    <property type="match status" value="1"/>
</dbReference>
<sequence length="328" mass="37285">MSFRRIYVEIVMTLMFVKEFTQNLLRFVYMGRNRYKKTNRLDGKVVVITGANTGIGKETAYQLSLRGAKIIMCCRDVDRGLAAAADIIVKNSRAVLTVMELNLSSLSSVRRLAKQLTQKEPTIDILINNAGVMMCPPMTTDDGFEMQFGTNHLGHFLLTLLLLDNMKTSADARVITVSSMHAMRGQIYFSDINLKDNYSPLEAYCQSKLANIHFTRQLAKRVAKQWPHITAHAVHPGTIRSDLFRHLTGLTALIYKTIGFIFNIDCDLGVQTTLHCALDPEVRHETGFYYSNCKKVECLLREASDDWIGRKLWLLSEQMVSIEDKYMI</sequence>
<dbReference type="PRINTS" id="PR00080">
    <property type="entry name" value="SDRFAMILY"/>
</dbReference>
<dbReference type="PANTHER" id="PTHR43157:SF27">
    <property type="entry name" value="RETINOL DEHYDROGENASE 12, LIKE"/>
    <property type="match status" value="1"/>
</dbReference>
<comment type="similarity">
    <text evidence="2">Belongs to the short-chain dehydrogenases/reductases (SDR) family.</text>
</comment>
<evidence type="ECO:0000313" key="3">
    <source>
        <dbReference type="EMBL" id="CAD7630640.1"/>
    </source>
</evidence>
<keyword evidence="4" id="KW-1185">Reference proteome</keyword>
<organism evidence="3">
    <name type="scientific">Medioppia subpectinata</name>
    <dbReference type="NCBI Taxonomy" id="1979941"/>
    <lineage>
        <taxon>Eukaryota</taxon>
        <taxon>Metazoa</taxon>
        <taxon>Ecdysozoa</taxon>
        <taxon>Arthropoda</taxon>
        <taxon>Chelicerata</taxon>
        <taxon>Arachnida</taxon>
        <taxon>Acari</taxon>
        <taxon>Acariformes</taxon>
        <taxon>Sarcoptiformes</taxon>
        <taxon>Oribatida</taxon>
        <taxon>Brachypylina</taxon>
        <taxon>Oppioidea</taxon>
        <taxon>Oppiidae</taxon>
        <taxon>Medioppia</taxon>
    </lineage>
</organism>
<gene>
    <name evidence="3" type="ORF">OSB1V03_LOCUS11052</name>
</gene>
<evidence type="ECO:0000256" key="2">
    <source>
        <dbReference type="RuleBase" id="RU000363"/>
    </source>
</evidence>
<dbReference type="PANTHER" id="PTHR43157">
    <property type="entry name" value="PHOSPHATIDYLINOSITOL-GLYCAN BIOSYNTHESIS CLASS F PROTEIN-RELATED"/>
    <property type="match status" value="1"/>
</dbReference>
<dbReference type="AlphaFoldDB" id="A0A7R9Q3A3"/>
<dbReference type="EMBL" id="CAJPIZ010008348">
    <property type="protein sequence ID" value="CAG2111070.1"/>
    <property type="molecule type" value="Genomic_DNA"/>
</dbReference>
<dbReference type="InterPro" id="IPR002347">
    <property type="entry name" value="SDR_fam"/>
</dbReference>
<accession>A0A7R9Q3A3</accession>
<reference evidence="3" key="1">
    <citation type="submission" date="2020-11" db="EMBL/GenBank/DDBJ databases">
        <authorList>
            <person name="Tran Van P."/>
        </authorList>
    </citation>
    <scope>NUCLEOTIDE SEQUENCE</scope>
</reference>
<dbReference type="OrthoDB" id="191139at2759"/>
<dbReference type="PRINTS" id="PR00081">
    <property type="entry name" value="GDHRDH"/>
</dbReference>
<protein>
    <submittedName>
        <fullName evidence="3">Uncharacterized protein</fullName>
    </submittedName>
</protein>
<dbReference type="EMBL" id="OC862923">
    <property type="protein sequence ID" value="CAD7630640.1"/>
    <property type="molecule type" value="Genomic_DNA"/>
</dbReference>
<name>A0A7R9Q3A3_9ACAR</name>
<dbReference type="GO" id="GO:0016491">
    <property type="term" value="F:oxidoreductase activity"/>
    <property type="evidence" value="ECO:0007669"/>
    <property type="project" value="UniProtKB-KW"/>
</dbReference>
<evidence type="ECO:0000256" key="1">
    <source>
        <dbReference type="ARBA" id="ARBA00023002"/>
    </source>
</evidence>
<dbReference type="NCBIfam" id="NF004846">
    <property type="entry name" value="PRK06197.1"/>
    <property type="match status" value="1"/>
</dbReference>